<keyword evidence="5" id="KW-0812">Transmembrane</keyword>
<dbReference type="CDD" id="cd00075">
    <property type="entry name" value="HATPase"/>
    <property type="match status" value="1"/>
</dbReference>
<dbReference type="InterPro" id="IPR004358">
    <property type="entry name" value="Sig_transdc_His_kin-like_C"/>
</dbReference>
<evidence type="ECO:0000259" key="6">
    <source>
        <dbReference type="PROSITE" id="PS50109"/>
    </source>
</evidence>
<proteinExistence type="predicted"/>
<dbReference type="GO" id="GO:0005524">
    <property type="term" value="F:ATP binding"/>
    <property type="evidence" value="ECO:0007669"/>
    <property type="project" value="UniProtKB-KW"/>
</dbReference>
<keyword evidence="8" id="KW-1185">Reference proteome</keyword>
<dbReference type="Proteomes" id="UP001230496">
    <property type="component" value="Chromosome"/>
</dbReference>
<dbReference type="InterPro" id="IPR036097">
    <property type="entry name" value="HisK_dim/P_sf"/>
</dbReference>
<feature type="domain" description="Histidine kinase" evidence="6">
    <location>
        <begin position="853"/>
        <end position="1065"/>
    </location>
</feature>
<dbReference type="GO" id="GO:0000155">
    <property type="term" value="F:phosphorelay sensor kinase activity"/>
    <property type="evidence" value="ECO:0007669"/>
    <property type="project" value="InterPro"/>
</dbReference>
<feature type="transmembrane region" description="Helical" evidence="5">
    <location>
        <begin position="724"/>
        <end position="746"/>
    </location>
</feature>
<evidence type="ECO:0000313" key="8">
    <source>
        <dbReference type="Proteomes" id="UP001230496"/>
    </source>
</evidence>
<dbReference type="PANTHER" id="PTHR43547">
    <property type="entry name" value="TWO-COMPONENT HISTIDINE KINASE"/>
    <property type="match status" value="1"/>
</dbReference>
<keyword evidence="3" id="KW-0597">Phosphoprotein</keyword>
<dbReference type="PROSITE" id="PS50109">
    <property type="entry name" value="HIS_KIN"/>
    <property type="match status" value="1"/>
</dbReference>
<dbReference type="InterPro" id="IPR011047">
    <property type="entry name" value="Quinoprotein_ADH-like_sf"/>
</dbReference>
<dbReference type="InterPro" id="IPR015943">
    <property type="entry name" value="WD40/YVTN_repeat-like_dom_sf"/>
</dbReference>
<evidence type="ECO:0000256" key="3">
    <source>
        <dbReference type="ARBA" id="ARBA00022553"/>
    </source>
</evidence>
<accession>A0AA49GBC3</accession>
<evidence type="ECO:0000256" key="2">
    <source>
        <dbReference type="ARBA" id="ARBA00012438"/>
    </source>
</evidence>
<dbReference type="EMBL" id="CP129971">
    <property type="protein sequence ID" value="WKK73620.2"/>
    <property type="molecule type" value="Genomic_DNA"/>
</dbReference>
<dbReference type="Gene3D" id="1.10.287.130">
    <property type="match status" value="1"/>
</dbReference>
<sequence length="1068" mass="123571">MQHYSAKDYKAGISNWDMASSNDGLLYFSNLNGILQFDGKEWQFIKIKGGKISRAIHKDYHGRIFVGSTDEFGYLNIDSTGTTYFQSLSDQLNLDRIGSVFQILSIKNDIYFITLKYLIRFNQDGFKHWKLNRGSGGFIYQNNLYIKDVNQVLLKLKNDSLININGSNKTPSLIRSNIVNGFDADEKYIIGKSQNKGYIFRNDSIIETQQQYPFGNSFLSLSKSNSVKNSIWASTLNKGIFNFNIGDTVFNKINIEKGLPTNITFNIYSDNHNGVWALHQEGITRIQASKNLMLWGKDLGFDAIITKILNCNNQIFLPSFDGLFTLNKDKKIHLTYNPKDRLFNVFNYKDIIIITGDKGLYKYKNSENIKTIPIAGGTNEFLSNNKLFITTARNGIIQYSPDSDQTQEYISEISGFCNSILSLDSKHWLSYKSEGIYLIDENNGNPKWKFFNQNHGLPDVNAINILKSVEGEILFTTSKGFYTLNKNPKADSSNLFIPHSKITDEKLNINNIDQDQNGNYWLTITEESQRQLVIKFERKDDGSYEKIERSLKAIPNQNFTSIYVDQLEDSIVWIAGNEGLYRFDEKENVDLDIPFKTFIKKVSLNDSILSQGLYKEFRSSDSIPTLIIDQPNASVPKIKFSDNNIKFEFSALFYEQPERNQYSIYLQGFDKEWSAWSSMNHKEYTNLPAGKYQFKVKSKNLYDTEGKTAIYKFVILPPWYQTTWAYFFFSIIIVTIIWLLMLAYTYRVRQQRKRLKLIVADRTYEVMQQKRVIEKQLLKMSNLNEEISQQRDDILEKNQELESSQEEVLSINNKLQELNQALEARVEKRTAKIKDTIQKLQQTNKDLDTFTYKTSHDLKGPISRIKGILALARFENPEAKTDKYLDLIEKTTKEMDILLSKLTQVHNIYNSKVEYNAIDIPTIFKEVMEKISPLVEQSKFKFQFDLKNENELKTDEKMLELILLNLLENALIYADDKKPQQEIKLSTLKKENIFSLSIEDNGVGIPEKQLPRIFEMFFRGSEKSIGNGLGLYLVKVAVEKIGGTLKVETKEFEFTRFTIEFPLKGWKV</sequence>
<dbReference type="SUPFAM" id="SSF47384">
    <property type="entry name" value="Homodimeric domain of signal transducing histidine kinase"/>
    <property type="match status" value="1"/>
</dbReference>
<gene>
    <name evidence="7" type="ORF">QYS49_16955</name>
</gene>
<dbReference type="PRINTS" id="PR00344">
    <property type="entry name" value="BCTRLSENSOR"/>
</dbReference>
<keyword evidence="7" id="KW-0547">Nucleotide-binding</keyword>
<evidence type="ECO:0000256" key="1">
    <source>
        <dbReference type="ARBA" id="ARBA00000085"/>
    </source>
</evidence>
<dbReference type="InterPro" id="IPR013783">
    <property type="entry name" value="Ig-like_fold"/>
</dbReference>
<dbReference type="InterPro" id="IPR003661">
    <property type="entry name" value="HisK_dim/P_dom"/>
</dbReference>
<protein>
    <recommendedName>
        <fullName evidence="2">histidine kinase</fullName>
        <ecNumber evidence="2">2.7.13.3</ecNumber>
    </recommendedName>
</protein>
<dbReference type="CDD" id="cd00082">
    <property type="entry name" value="HisKA"/>
    <property type="match status" value="1"/>
</dbReference>
<keyword evidence="5" id="KW-0472">Membrane</keyword>
<dbReference type="Gene3D" id="3.30.565.10">
    <property type="entry name" value="Histidine kinase-like ATPase, C-terminal domain"/>
    <property type="match status" value="1"/>
</dbReference>
<feature type="coiled-coil region" evidence="4">
    <location>
        <begin position="766"/>
        <end position="839"/>
    </location>
</feature>
<dbReference type="InterPro" id="IPR036890">
    <property type="entry name" value="HATPase_C_sf"/>
</dbReference>
<organism evidence="7 8">
    <name type="scientific">Marivirga salinarum</name>
    <dbReference type="NCBI Taxonomy" id="3059078"/>
    <lineage>
        <taxon>Bacteria</taxon>
        <taxon>Pseudomonadati</taxon>
        <taxon>Bacteroidota</taxon>
        <taxon>Cytophagia</taxon>
        <taxon>Cytophagales</taxon>
        <taxon>Marivirgaceae</taxon>
        <taxon>Marivirga</taxon>
    </lineage>
</organism>
<dbReference type="SUPFAM" id="SSF50998">
    <property type="entry name" value="Quinoprotein alcohol dehydrogenase-like"/>
    <property type="match status" value="1"/>
</dbReference>
<dbReference type="KEGG" id="msaa:QYS49_16955"/>
<dbReference type="AlphaFoldDB" id="A0AA49GBC3"/>
<evidence type="ECO:0000256" key="5">
    <source>
        <dbReference type="SAM" id="Phobius"/>
    </source>
</evidence>
<dbReference type="Gene3D" id="2.60.40.10">
    <property type="entry name" value="Immunoglobulins"/>
    <property type="match status" value="1"/>
</dbReference>
<dbReference type="InterPro" id="IPR011123">
    <property type="entry name" value="Y_Y_Y"/>
</dbReference>
<dbReference type="SUPFAM" id="SSF55874">
    <property type="entry name" value="ATPase domain of HSP90 chaperone/DNA topoisomerase II/histidine kinase"/>
    <property type="match status" value="1"/>
</dbReference>
<dbReference type="RefSeq" id="WP_308348448.1">
    <property type="nucleotide sequence ID" value="NZ_CP129971.1"/>
</dbReference>
<comment type="catalytic activity">
    <reaction evidence="1">
        <text>ATP + protein L-histidine = ADP + protein N-phospho-L-histidine.</text>
        <dbReference type="EC" id="2.7.13.3"/>
    </reaction>
</comment>
<dbReference type="SMART" id="SM00387">
    <property type="entry name" value="HATPase_c"/>
    <property type="match status" value="1"/>
</dbReference>
<keyword evidence="5" id="KW-1133">Transmembrane helix</keyword>
<keyword evidence="7" id="KW-0067">ATP-binding</keyword>
<reference evidence="7 8" key="1">
    <citation type="submission" date="2023-08" db="EMBL/GenBank/DDBJ databases">
        <title>Comparative genomics and taxonomic characterization of three novel marine species of genus Marivirga.</title>
        <authorList>
            <person name="Muhammad N."/>
            <person name="Kim S.-G."/>
        </authorList>
    </citation>
    <scope>NUCLEOTIDE SEQUENCE [LARGE SCALE GENOMIC DNA]</scope>
    <source>
        <strain evidence="7 8">BDSF4-3</strain>
    </source>
</reference>
<dbReference type="Pfam" id="PF02518">
    <property type="entry name" value="HATPase_c"/>
    <property type="match status" value="1"/>
</dbReference>
<dbReference type="InterPro" id="IPR005467">
    <property type="entry name" value="His_kinase_dom"/>
</dbReference>
<keyword evidence="4" id="KW-0175">Coiled coil</keyword>
<dbReference type="PANTHER" id="PTHR43547:SF2">
    <property type="entry name" value="HYBRID SIGNAL TRANSDUCTION HISTIDINE KINASE C"/>
    <property type="match status" value="1"/>
</dbReference>
<dbReference type="Gene3D" id="2.130.10.10">
    <property type="entry name" value="YVTN repeat-like/Quinoprotein amine dehydrogenase"/>
    <property type="match status" value="2"/>
</dbReference>
<dbReference type="Pfam" id="PF07495">
    <property type="entry name" value="Y_Y_Y"/>
    <property type="match status" value="1"/>
</dbReference>
<dbReference type="InterPro" id="IPR003594">
    <property type="entry name" value="HATPase_dom"/>
</dbReference>
<evidence type="ECO:0000256" key="4">
    <source>
        <dbReference type="SAM" id="Coils"/>
    </source>
</evidence>
<dbReference type="EC" id="2.7.13.3" evidence="2"/>
<evidence type="ECO:0000313" key="7">
    <source>
        <dbReference type="EMBL" id="WKK73620.2"/>
    </source>
</evidence>
<name>A0AA49GBC3_9BACT</name>